<accession>A0A916VHC4</accession>
<keyword evidence="2" id="KW-1185">Reference proteome</keyword>
<dbReference type="AlphaFoldDB" id="A0A916VHC4"/>
<dbReference type="EMBL" id="BMAY01000004">
    <property type="protein sequence ID" value="GFZ26896.1"/>
    <property type="molecule type" value="Genomic_DNA"/>
</dbReference>
<comment type="caution">
    <text evidence="1">The sequence shown here is derived from an EMBL/GenBank/DDBJ whole genome shotgun (WGS) entry which is preliminary data.</text>
</comment>
<dbReference type="Proteomes" id="UP000677218">
    <property type="component" value="Unassembled WGS sequence"/>
</dbReference>
<proteinExistence type="predicted"/>
<sequence length="71" mass="7884">MILTGLPLAITVQKSQAAYVAKKSNYKWKSVANIITGSTIFNKIISKLHWTNETPQGVHLMENATERGNNL</sequence>
<organism evidence="1 2">
    <name type="scientific">Lactobacillus corticis</name>
    <dbReference type="NCBI Taxonomy" id="2201249"/>
    <lineage>
        <taxon>Bacteria</taxon>
        <taxon>Bacillati</taxon>
        <taxon>Bacillota</taxon>
        <taxon>Bacilli</taxon>
        <taxon>Lactobacillales</taxon>
        <taxon>Lactobacillaceae</taxon>
        <taxon>Lactobacillus</taxon>
    </lineage>
</organism>
<protein>
    <submittedName>
        <fullName evidence="1">Uncharacterized protein</fullName>
    </submittedName>
</protein>
<evidence type="ECO:0000313" key="1">
    <source>
        <dbReference type="EMBL" id="GFZ26896.1"/>
    </source>
</evidence>
<gene>
    <name evidence="1" type="ORF">LCB40_07760</name>
</gene>
<evidence type="ECO:0000313" key="2">
    <source>
        <dbReference type="Proteomes" id="UP000677218"/>
    </source>
</evidence>
<name>A0A916VHC4_9LACO</name>
<reference evidence="1" key="1">
    <citation type="submission" date="2020-08" db="EMBL/GenBank/DDBJ databases">
        <title>Taxonomic study for Lactobacillus species isolated from hardwood bark.</title>
        <authorList>
            <person name="Tohno M."/>
            <person name="Tanizawa Y."/>
        </authorList>
    </citation>
    <scope>NUCLEOTIDE SEQUENCE</scope>
    <source>
        <strain evidence="1">B40</strain>
    </source>
</reference>